<dbReference type="Gene3D" id="3.40.50.2000">
    <property type="entry name" value="Glycogen Phosphorylase B"/>
    <property type="match status" value="2"/>
</dbReference>
<accession>A0A0G0BIY8</accession>
<sequence length="377" mass="43661">MPKLKNNKLKILILAPVIYMSPTKFGDKIYAPRDYILTLAEGLKKKGHEVILFSTPDLKTEVPLMGGDWYPLKHDLIRDRYKTRELISEYWMQSRTLVQDYYEADIIVKAIKYANENQVDIIHTDSYLVHFFQSLTEIPIIYLMHDPLPTDEAIEYWILKRFKDHKYISISNSQRRSGDLHINFIDTVYHGLPLENFIFNPKRGESLAFVGRVIKEKGLDKAIEVSKKLNIPLKLATTNDYKDSQYYQEEIAPIIDKRLVQTMGFLVGKEKIEFYNKAMALLFPISWSEPFGLVMIEAMACGTPVVAFDCGSVKEVVKDGVTGYVVDPREGITGFIEAVKKIDLIDRVKCREYFETHFTAEIMVNNYEKLYSKVLQK</sequence>
<dbReference type="CDD" id="cd03802">
    <property type="entry name" value="GT4_AviGT4-like"/>
    <property type="match status" value="1"/>
</dbReference>
<name>A0A0G0BIY8_UNCC3</name>
<proteinExistence type="predicted"/>
<evidence type="ECO:0000313" key="4">
    <source>
        <dbReference type="Proteomes" id="UP000034581"/>
    </source>
</evidence>
<feature type="domain" description="Glycosyl transferase family 1" evidence="1">
    <location>
        <begin position="202"/>
        <end position="342"/>
    </location>
</feature>
<dbReference type="PANTHER" id="PTHR12526">
    <property type="entry name" value="GLYCOSYLTRANSFERASE"/>
    <property type="match status" value="1"/>
</dbReference>
<organism evidence="3 4">
    <name type="scientific">candidate division CPR3 bacterium GW2011_GWF2_35_18</name>
    <dbReference type="NCBI Taxonomy" id="1618350"/>
    <lineage>
        <taxon>Bacteria</taxon>
        <taxon>Bacteria division CPR3</taxon>
    </lineage>
</organism>
<dbReference type="GO" id="GO:0016757">
    <property type="term" value="F:glycosyltransferase activity"/>
    <property type="evidence" value="ECO:0007669"/>
    <property type="project" value="InterPro"/>
</dbReference>
<feature type="domain" description="Glycosyltransferase subfamily 4-like N-terminal" evidence="2">
    <location>
        <begin position="35"/>
        <end position="176"/>
    </location>
</feature>
<dbReference type="STRING" id="1618350.UR67_C0006G0026"/>
<dbReference type="PANTHER" id="PTHR12526:SF595">
    <property type="entry name" value="BLL5217 PROTEIN"/>
    <property type="match status" value="1"/>
</dbReference>
<dbReference type="AlphaFoldDB" id="A0A0G0BIY8"/>
<dbReference type="InterPro" id="IPR001296">
    <property type="entry name" value="Glyco_trans_1"/>
</dbReference>
<comment type="caution">
    <text evidence="3">The sequence shown here is derived from an EMBL/GenBank/DDBJ whole genome shotgun (WGS) entry which is preliminary data.</text>
</comment>
<dbReference type="Pfam" id="PF00534">
    <property type="entry name" value="Glycos_transf_1"/>
    <property type="match status" value="1"/>
</dbReference>
<evidence type="ECO:0000313" key="3">
    <source>
        <dbReference type="EMBL" id="KKP69459.1"/>
    </source>
</evidence>
<evidence type="ECO:0000259" key="2">
    <source>
        <dbReference type="Pfam" id="PF13439"/>
    </source>
</evidence>
<dbReference type="Proteomes" id="UP000034581">
    <property type="component" value="Unassembled WGS sequence"/>
</dbReference>
<dbReference type="Pfam" id="PF13439">
    <property type="entry name" value="Glyco_transf_4"/>
    <property type="match status" value="1"/>
</dbReference>
<evidence type="ECO:0000259" key="1">
    <source>
        <dbReference type="Pfam" id="PF00534"/>
    </source>
</evidence>
<dbReference type="InterPro" id="IPR028098">
    <property type="entry name" value="Glyco_trans_4-like_N"/>
</dbReference>
<keyword evidence="3" id="KW-0808">Transferase</keyword>
<reference evidence="3 4" key="1">
    <citation type="journal article" date="2015" name="Nature">
        <title>rRNA introns, odd ribosomes, and small enigmatic genomes across a large radiation of phyla.</title>
        <authorList>
            <person name="Brown C.T."/>
            <person name="Hug L.A."/>
            <person name="Thomas B.C."/>
            <person name="Sharon I."/>
            <person name="Castelle C.J."/>
            <person name="Singh A."/>
            <person name="Wilkins M.J."/>
            <person name="Williams K.H."/>
            <person name="Banfield J.F."/>
        </authorList>
    </citation>
    <scope>NUCLEOTIDE SEQUENCE [LARGE SCALE GENOMIC DNA]</scope>
</reference>
<gene>
    <name evidence="3" type="ORF">UR67_C0006G0026</name>
</gene>
<protein>
    <submittedName>
        <fullName evidence="3">Glycosyl transferase group 1</fullName>
    </submittedName>
</protein>
<dbReference type="EMBL" id="LBQB01000006">
    <property type="protein sequence ID" value="KKP69459.1"/>
    <property type="molecule type" value="Genomic_DNA"/>
</dbReference>
<dbReference type="SUPFAM" id="SSF53756">
    <property type="entry name" value="UDP-Glycosyltransferase/glycogen phosphorylase"/>
    <property type="match status" value="1"/>
</dbReference>